<dbReference type="PROSITE" id="PS00615">
    <property type="entry name" value="C_TYPE_LECTIN_1"/>
    <property type="match status" value="1"/>
</dbReference>
<accession>A0AAV2RMG8</accession>
<protein>
    <recommendedName>
        <fullName evidence="3">C-type lectin domain-containing protein</fullName>
    </recommendedName>
</protein>
<keyword evidence="2" id="KW-0732">Signal</keyword>
<dbReference type="PANTHER" id="PTHR21407">
    <property type="entry name" value="RE43931P-RELATED"/>
    <property type="match status" value="1"/>
</dbReference>
<dbReference type="InterPro" id="IPR018378">
    <property type="entry name" value="C-type_lectin_CS"/>
</dbReference>
<dbReference type="InterPro" id="IPR001304">
    <property type="entry name" value="C-type_lectin-like"/>
</dbReference>
<feature type="non-terminal residue" evidence="4">
    <location>
        <position position="1"/>
    </location>
</feature>
<evidence type="ECO:0000259" key="3">
    <source>
        <dbReference type="PROSITE" id="PS50041"/>
    </source>
</evidence>
<name>A0AAV2RMG8_MEGNR</name>
<dbReference type="Proteomes" id="UP001497623">
    <property type="component" value="Unassembled WGS sequence"/>
</dbReference>
<dbReference type="Gene3D" id="3.10.100.10">
    <property type="entry name" value="Mannose-Binding Protein A, subunit A"/>
    <property type="match status" value="1"/>
</dbReference>
<dbReference type="InterPro" id="IPR016187">
    <property type="entry name" value="CTDL_fold"/>
</dbReference>
<sequence>LAFRMISWQIFMSLLCCITIPKTNGLEVSENRLYDPEDPLKCLNRPKHWQWPPNRYGEQHNYFYSVDIPELKETKFDWLAARNLCRNHCMDAVAIETEEENNMILNFMYNHDVYDHVGPTWRVDGRCGPYFPFRDGTVPKCPSLSDYPCCNEYGFCGPKNQLFECLCPGCTDYSGKIDYLWTSGRICDFKGCEDRHDLKPLNVKGWFWSGNRKEIPDTNQSTWSYHPWSHTGHFGDPQPDNAEFDINETVESCLAILNDVYDDGIRWHDIACYHRKPVLCEDDDQLLINMQDRYPQYNIYNY</sequence>
<gene>
    <name evidence="4" type="ORF">MNOR_LOCUS27110</name>
</gene>
<keyword evidence="1" id="KW-1015">Disulfide bond</keyword>
<dbReference type="AlphaFoldDB" id="A0AAV2RMG8"/>
<feature type="signal peptide" evidence="2">
    <location>
        <begin position="1"/>
        <end position="25"/>
    </location>
</feature>
<keyword evidence="5" id="KW-1185">Reference proteome</keyword>
<evidence type="ECO:0000313" key="5">
    <source>
        <dbReference type="Proteomes" id="UP001497623"/>
    </source>
</evidence>
<dbReference type="SUPFAM" id="SSF56436">
    <property type="entry name" value="C-type lectin-like"/>
    <property type="match status" value="1"/>
</dbReference>
<proteinExistence type="predicted"/>
<feature type="domain" description="C-type lectin" evidence="3">
    <location>
        <begin position="206"/>
        <end position="281"/>
    </location>
</feature>
<evidence type="ECO:0000256" key="2">
    <source>
        <dbReference type="SAM" id="SignalP"/>
    </source>
</evidence>
<evidence type="ECO:0000313" key="4">
    <source>
        <dbReference type="EMBL" id="CAL4133064.1"/>
    </source>
</evidence>
<evidence type="ECO:0000256" key="1">
    <source>
        <dbReference type="ARBA" id="ARBA00023157"/>
    </source>
</evidence>
<dbReference type="InterPro" id="IPR016186">
    <property type="entry name" value="C-type_lectin-like/link_sf"/>
</dbReference>
<reference evidence="4 5" key="1">
    <citation type="submission" date="2024-05" db="EMBL/GenBank/DDBJ databases">
        <authorList>
            <person name="Wallberg A."/>
        </authorList>
    </citation>
    <scope>NUCLEOTIDE SEQUENCE [LARGE SCALE GENOMIC DNA]</scope>
</reference>
<dbReference type="PANTHER" id="PTHR21407:SF5">
    <property type="entry name" value="HL04814P"/>
    <property type="match status" value="1"/>
</dbReference>
<organism evidence="4 5">
    <name type="scientific">Meganyctiphanes norvegica</name>
    <name type="common">Northern krill</name>
    <name type="synonym">Thysanopoda norvegica</name>
    <dbReference type="NCBI Taxonomy" id="48144"/>
    <lineage>
        <taxon>Eukaryota</taxon>
        <taxon>Metazoa</taxon>
        <taxon>Ecdysozoa</taxon>
        <taxon>Arthropoda</taxon>
        <taxon>Crustacea</taxon>
        <taxon>Multicrustacea</taxon>
        <taxon>Malacostraca</taxon>
        <taxon>Eumalacostraca</taxon>
        <taxon>Eucarida</taxon>
        <taxon>Euphausiacea</taxon>
        <taxon>Euphausiidae</taxon>
        <taxon>Meganyctiphanes</taxon>
    </lineage>
</organism>
<dbReference type="PROSITE" id="PS50041">
    <property type="entry name" value="C_TYPE_LECTIN_2"/>
    <property type="match status" value="1"/>
</dbReference>
<dbReference type="EMBL" id="CAXKWB010028029">
    <property type="protein sequence ID" value="CAL4133064.1"/>
    <property type="molecule type" value="Genomic_DNA"/>
</dbReference>
<feature type="chain" id="PRO_5044010773" description="C-type lectin domain-containing protein" evidence="2">
    <location>
        <begin position="26"/>
        <end position="302"/>
    </location>
</feature>
<comment type="caution">
    <text evidence="4">The sequence shown here is derived from an EMBL/GenBank/DDBJ whole genome shotgun (WGS) entry which is preliminary data.</text>
</comment>